<feature type="transmembrane region" description="Helical" evidence="1">
    <location>
        <begin position="134"/>
        <end position="162"/>
    </location>
</feature>
<evidence type="ECO:0000313" key="2">
    <source>
        <dbReference type="EMBL" id="WDV08509.1"/>
    </source>
</evidence>
<sequence length="261" mass="30192">MLRLKSFAGLLKKEWVLYRSWFLVAVFTGIMLTWIVPYVLHQFVDIFAHAHQLAFAFTLIVLFVGGFYSIWQFLASVRLDIKARESWLHSTSSITKLIGAKMVCSLIGYSLFNTIFVSIAIFNIKEELIANIGQILFVLVLIVIIFTLFQLMLFILLLFFLAFYLQMKHVIGRFSIVLTMLAFYLTSTAWVHITESSLYQTIFQHGAIPLRKIEPFLPQLKVSTMEWKLGSLYAVEEIAFTLLMVVLFIVASRWLEKVVLR</sequence>
<dbReference type="AlphaFoldDB" id="A0AAJ5RY80"/>
<feature type="transmembrane region" description="Helical" evidence="1">
    <location>
        <begin position="52"/>
        <end position="77"/>
    </location>
</feature>
<dbReference type="EMBL" id="CP113527">
    <property type="protein sequence ID" value="WDV08509.1"/>
    <property type="molecule type" value="Genomic_DNA"/>
</dbReference>
<protein>
    <submittedName>
        <fullName evidence="2">Uncharacterized protein</fullName>
    </submittedName>
</protein>
<dbReference type="Proteomes" id="UP001219585">
    <property type="component" value="Chromosome"/>
</dbReference>
<feature type="transmembrane region" description="Helical" evidence="1">
    <location>
        <begin position="174"/>
        <end position="193"/>
    </location>
</feature>
<accession>A0AAJ5RY80</accession>
<keyword evidence="1" id="KW-0472">Membrane</keyword>
<feature type="transmembrane region" description="Helical" evidence="1">
    <location>
        <begin position="98"/>
        <end position="122"/>
    </location>
</feature>
<feature type="transmembrane region" description="Helical" evidence="1">
    <location>
        <begin position="21"/>
        <end position="40"/>
    </location>
</feature>
<organism evidence="2 3">
    <name type="scientific">Lysinibacillus irui</name>
    <dbReference type="NCBI Taxonomy" id="2998077"/>
    <lineage>
        <taxon>Bacteria</taxon>
        <taxon>Bacillati</taxon>
        <taxon>Bacillota</taxon>
        <taxon>Bacilli</taxon>
        <taxon>Bacillales</taxon>
        <taxon>Bacillaceae</taxon>
        <taxon>Lysinibacillus</taxon>
    </lineage>
</organism>
<keyword evidence="1" id="KW-0812">Transmembrane</keyword>
<feature type="transmembrane region" description="Helical" evidence="1">
    <location>
        <begin position="238"/>
        <end position="255"/>
    </location>
</feature>
<evidence type="ECO:0000313" key="3">
    <source>
        <dbReference type="Proteomes" id="UP001219585"/>
    </source>
</evidence>
<reference evidence="2" key="1">
    <citation type="submission" date="2022-11" db="EMBL/GenBank/DDBJ databases">
        <title>Lysinibacillus irui.</title>
        <authorList>
            <person name="Akintayo S.O."/>
        </authorList>
    </citation>
    <scope>NUCLEOTIDE SEQUENCE</scope>
    <source>
        <strain evidence="2">IRB4-01</strain>
    </source>
</reference>
<dbReference type="KEGG" id="liu:OU989_08525"/>
<name>A0AAJ5RY80_9BACI</name>
<gene>
    <name evidence="2" type="ORF">OU989_08525</name>
</gene>
<proteinExistence type="predicted"/>
<dbReference type="RefSeq" id="WP_274796713.1">
    <property type="nucleotide sequence ID" value="NZ_CP113527.1"/>
</dbReference>
<keyword evidence="1" id="KW-1133">Transmembrane helix</keyword>
<evidence type="ECO:0000256" key="1">
    <source>
        <dbReference type="SAM" id="Phobius"/>
    </source>
</evidence>